<accession>A0ABV4K4I1</accession>
<comment type="caution">
    <text evidence="1">The sequence shown here is derived from an EMBL/GenBank/DDBJ whole genome shotgun (WGS) entry which is preliminary data.</text>
</comment>
<reference evidence="1 2" key="1">
    <citation type="submission" date="2024-08" db="EMBL/GenBank/DDBJ databases">
        <title>Sulfate-reducing bacteria isolated from formation water of the oil field in Kazakhstan and description of Pseudodesulfovibrio sp.</title>
        <authorList>
            <person name="Bidzhieva S.K."/>
            <person name="Tourova T.P."/>
            <person name="Grouzdev D.S."/>
            <person name="Beletsky A.V."/>
            <person name="Sokolova D.S."/>
            <person name="Samigullina S.R."/>
            <person name="Poltaraus A.B."/>
            <person name="Avtukh A.N."/>
            <person name="Tereshina V.M."/>
            <person name="Zhaparov N.S."/>
            <person name="Mardanov A.V."/>
            <person name="Nazina T.N."/>
        </authorList>
    </citation>
    <scope>NUCLEOTIDE SEQUENCE [LARGE SCALE GENOMIC DNA]</scope>
    <source>
        <strain evidence="1 2">9FUS</strain>
    </source>
</reference>
<dbReference type="Gene3D" id="2.40.160.10">
    <property type="entry name" value="Porin"/>
    <property type="match status" value="1"/>
</dbReference>
<dbReference type="InterPro" id="IPR023614">
    <property type="entry name" value="Porin_dom_sf"/>
</dbReference>
<dbReference type="NCBIfam" id="TIGR03016">
    <property type="entry name" value="pepcterm_hypo_1"/>
    <property type="match status" value="1"/>
</dbReference>
<dbReference type="Proteomes" id="UP001568698">
    <property type="component" value="Unassembled WGS sequence"/>
</dbReference>
<proteinExistence type="predicted"/>
<sequence length="410" mass="46549">MSTVPVLLLAFSLLIPMAGVARGEGFTFKPRISTTMEYNDNVTETNTPKGDTLFIVKPGLSATYEHSRVFFDLSYDFENKKYLNQAKGDEQNNYLSARGELEAIKDLFFINTSDTYRKVYLNATRGEVEEGDTTVGTTDQNTFDFNPYFVIPLQERTSLKTGVGVKDIWYAEEGSVDKRVYDLYADVNHELSDRWELIGGAKFQKQDPRWQDGGFERYSLKIGTTYTYAEGSFIEASWEPTYTDYKIKDSSNKQYNPYSVGITYAFSPTIVGSASSSMSFSEDPESADTKNKYSHEISLRGDYERGSITAILAYNDYEATDSVSRNTYWRPTIRGTHSLTERLSLNYSAYMNLYTNPDCEKTIFSLIGLSYGLTESTSASLSYRFKMNDEQTDGNDYRSDSIGLTFTWQP</sequence>
<dbReference type="InterPro" id="IPR017467">
    <property type="entry name" value="CHP03016_PEP-CTERM"/>
</dbReference>
<keyword evidence="2" id="KW-1185">Reference proteome</keyword>
<protein>
    <submittedName>
        <fullName evidence="1">TIGR03016 family PEP-CTERM system-associated outer membrane protein</fullName>
    </submittedName>
</protein>
<gene>
    <name evidence="1" type="ORF">AB6M95_08110</name>
</gene>
<organism evidence="1 2">
    <name type="scientific">Pseudodesulfovibrio karagichevae</name>
    <dbReference type="NCBI Taxonomy" id="3239305"/>
    <lineage>
        <taxon>Bacteria</taxon>
        <taxon>Pseudomonadati</taxon>
        <taxon>Thermodesulfobacteriota</taxon>
        <taxon>Desulfovibrionia</taxon>
        <taxon>Desulfovibrionales</taxon>
        <taxon>Desulfovibrionaceae</taxon>
    </lineage>
</organism>
<dbReference type="SUPFAM" id="SSF56935">
    <property type="entry name" value="Porins"/>
    <property type="match status" value="1"/>
</dbReference>
<evidence type="ECO:0000313" key="1">
    <source>
        <dbReference type="EMBL" id="MEZ7196707.1"/>
    </source>
</evidence>
<evidence type="ECO:0000313" key="2">
    <source>
        <dbReference type="Proteomes" id="UP001568698"/>
    </source>
</evidence>
<dbReference type="EMBL" id="JBGLYH010000017">
    <property type="protein sequence ID" value="MEZ7196707.1"/>
    <property type="molecule type" value="Genomic_DNA"/>
</dbReference>
<name>A0ABV4K4I1_9BACT</name>
<dbReference type="RefSeq" id="WP_371386232.1">
    <property type="nucleotide sequence ID" value="NZ_JBGLYH010000017.1"/>
</dbReference>